<feature type="modified residue" description="N6-(pyridoxal phosphate)lysine" evidence="2 3">
    <location>
        <position position="47"/>
    </location>
</feature>
<dbReference type="InterPro" id="IPR001608">
    <property type="entry name" value="Ala_racemase_N"/>
</dbReference>
<gene>
    <name evidence="6" type="ORF">DSM101010T_08230</name>
</gene>
<organism evidence="6 7">
    <name type="scientific">Desulfovibrio subterraneus</name>
    <dbReference type="NCBI Taxonomy" id="2718620"/>
    <lineage>
        <taxon>Bacteria</taxon>
        <taxon>Pseudomonadati</taxon>
        <taxon>Thermodesulfobacteriota</taxon>
        <taxon>Desulfovibrionia</taxon>
        <taxon>Desulfovibrionales</taxon>
        <taxon>Desulfovibrionaceae</taxon>
        <taxon>Desulfovibrio</taxon>
    </lineage>
</organism>
<dbReference type="InterPro" id="IPR029066">
    <property type="entry name" value="PLP-binding_barrel"/>
</dbReference>
<evidence type="ECO:0000256" key="4">
    <source>
        <dbReference type="RuleBase" id="RU004514"/>
    </source>
</evidence>
<evidence type="ECO:0000256" key="1">
    <source>
        <dbReference type="ARBA" id="ARBA00022898"/>
    </source>
</evidence>
<dbReference type="NCBIfam" id="TIGR00044">
    <property type="entry name" value="YggS family pyridoxal phosphate-dependent enzyme"/>
    <property type="match status" value="1"/>
</dbReference>
<dbReference type="Pfam" id="PF01168">
    <property type="entry name" value="Ala_racemase_N"/>
    <property type="match status" value="1"/>
</dbReference>
<comment type="function">
    <text evidence="2">Pyridoxal 5'-phosphate (PLP)-binding protein, which is involved in PLP homeostasis.</text>
</comment>
<dbReference type="GO" id="GO:0030170">
    <property type="term" value="F:pyridoxal phosphate binding"/>
    <property type="evidence" value="ECO:0007669"/>
    <property type="project" value="UniProtKB-UniRule"/>
</dbReference>
<evidence type="ECO:0000313" key="6">
    <source>
        <dbReference type="EMBL" id="GFM32458.1"/>
    </source>
</evidence>
<feature type="domain" description="Alanine racemase N-terminal" evidence="5">
    <location>
        <begin position="22"/>
        <end position="247"/>
    </location>
</feature>
<comment type="caution">
    <text evidence="6">The sequence shown here is derived from an EMBL/GenBank/DDBJ whole genome shotgun (WGS) entry which is preliminary data.</text>
</comment>
<dbReference type="AlphaFoldDB" id="A0A7J0BG01"/>
<dbReference type="FunFam" id="3.20.20.10:FF:000018">
    <property type="entry name" value="Pyridoxal phosphate homeostasis protein"/>
    <property type="match status" value="1"/>
</dbReference>
<name>A0A7J0BG01_9BACT</name>
<dbReference type="HAMAP" id="MF_02087">
    <property type="entry name" value="PLP_homeostasis"/>
    <property type="match status" value="1"/>
</dbReference>
<evidence type="ECO:0000259" key="5">
    <source>
        <dbReference type="Pfam" id="PF01168"/>
    </source>
</evidence>
<sequence length="248" mass="27237">MVGFDMMSEQESGALAARYHEVRERIELAARKAGRQPGSVSLVAVSKTHPAESVEVVAGEGQVVFGESYVQEALSKQECLSHLGLEWHFIGHLQSKKARDVVGRFALIHGVDNIKLAQNLQNRMAMLPVTSTGGDLSVQDILIQVNIGREPQKSGVAIEDLFSFAEDVIKLPQLRLRGLMCMPPFHCIGELASPYFAHLRELKEQVERHLGMALPHLSMGMSQDFEQAIAEGATLVRVGTDIFGERPA</sequence>
<dbReference type="PANTHER" id="PTHR10146:SF14">
    <property type="entry name" value="PYRIDOXAL PHOSPHATE HOMEOSTASIS PROTEIN"/>
    <property type="match status" value="1"/>
</dbReference>
<keyword evidence="7" id="KW-1185">Reference proteome</keyword>
<protein>
    <recommendedName>
        <fullName evidence="2">Pyridoxal phosphate homeostasis protein</fullName>
        <shortName evidence="2">PLP homeostasis protein</shortName>
    </recommendedName>
</protein>
<proteinExistence type="inferred from homology"/>
<evidence type="ECO:0000256" key="2">
    <source>
        <dbReference type="HAMAP-Rule" id="MF_02087"/>
    </source>
</evidence>
<dbReference type="PIRSF" id="PIRSF004848">
    <property type="entry name" value="YBL036c_PLPDEIII"/>
    <property type="match status" value="1"/>
</dbReference>
<dbReference type="CDD" id="cd00635">
    <property type="entry name" value="PLPDE_III_YBL036c_like"/>
    <property type="match status" value="1"/>
</dbReference>
<dbReference type="PANTHER" id="PTHR10146">
    <property type="entry name" value="PROLINE SYNTHETASE CO-TRANSCRIBED BACTERIAL HOMOLOG PROTEIN"/>
    <property type="match status" value="1"/>
</dbReference>
<accession>A0A7J0BG01</accession>
<comment type="similarity">
    <text evidence="2 4">Belongs to the pyridoxal phosphate-binding protein YggS/PROSC family.</text>
</comment>
<dbReference type="EMBL" id="BLVO01000012">
    <property type="protein sequence ID" value="GFM32458.1"/>
    <property type="molecule type" value="Genomic_DNA"/>
</dbReference>
<dbReference type="PROSITE" id="PS01211">
    <property type="entry name" value="UPF0001"/>
    <property type="match status" value="1"/>
</dbReference>
<comment type="cofactor">
    <cofactor evidence="3">
        <name>pyridoxal 5'-phosphate</name>
        <dbReference type="ChEBI" id="CHEBI:597326"/>
    </cofactor>
</comment>
<dbReference type="SUPFAM" id="SSF51419">
    <property type="entry name" value="PLP-binding barrel"/>
    <property type="match status" value="1"/>
</dbReference>
<evidence type="ECO:0000313" key="7">
    <source>
        <dbReference type="Proteomes" id="UP000503840"/>
    </source>
</evidence>
<reference evidence="6 7" key="1">
    <citation type="submission" date="2020-05" db="EMBL/GenBank/DDBJ databases">
        <title>Draft genome sequence of Desulfovibrio sp. strain HN2T.</title>
        <authorList>
            <person name="Ueno A."/>
            <person name="Tamazawa S."/>
            <person name="Tamamura S."/>
            <person name="Murakami T."/>
            <person name="Kiyama T."/>
            <person name="Inomata H."/>
            <person name="Amano Y."/>
            <person name="Miyakawa K."/>
            <person name="Tamaki H."/>
            <person name="Naganuma T."/>
            <person name="Kaneko K."/>
        </authorList>
    </citation>
    <scope>NUCLEOTIDE SEQUENCE [LARGE SCALE GENOMIC DNA]</scope>
    <source>
        <strain evidence="6 7">HN2</strain>
    </source>
</reference>
<evidence type="ECO:0000256" key="3">
    <source>
        <dbReference type="PIRSR" id="PIRSR004848-1"/>
    </source>
</evidence>
<dbReference type="Gene3D" id="3.20.20.10">
    <property type="entry name" value="Alanine racemase"/>
    <property type="match status" value="1"/>
</dbReference>
<dbReference type="InterPro" id="IPR011078">
    <property type="entry name" value="PyrdxlP_homeostasis"/>
</dbReference>
<keyword evidence="1 2" id="KW-0663">Pyridoxal phosphate</keyword>
<dbReference type="Proteomes" id="UP000503840">
    <property type="component" value="Unassembled WGS sequence"/>
</dbReference>